<feature type="compositionally biased region" description="Basic and acidic residues" evidence="1">
    <location>
        <begin position="86"/>
        <end position="95"/>
    </location>
</feature>
<feature type="region of interest" description="Disordered" evidence="1">
    <location>
        <begin position="81"/>
        <end position="108"/>
    </location>
</feature>
<dbReference type="CDD" id="cd00093">
    <property type="entry name" value="HTH_XRE"/>
    <property type="match status" value="1"/>
</dbReference>
<organism evidence="3 4">
    <name type="scientific">Sorangium cellulosum So0157-2</name>
    <dbReference type="NCBI Taxonomy" id="1254432"/>
    <lineage>
        <taxon>Bacteria</taxon>
        <taxon>Pseudomonadati</taxon>
        <taxon>Myxococcota</taxon>
        <taxon>Polyangia</taxon>
        <taxon>Polyangiales</taxon>
        <taxon>Polyangiaceae</taxon>
        <taxon>Sorangium</taxon>
    </lineage>
</organism>
<dbReference type="SMART" id="SM00530">
    <property type="entry name" value="HTH_XRE"/>
    <property type="match status" value="1"/>
</dbReference>
<dbReference type="PATRIC" id="fig|1254432.3.peg.3154"/>
<evidence type="ECO:0000259" key="2">
    <source>
        <dbReference type="PROSITE" id="PS50943"/>
    </source>
</evidence>
<dbReference type="SUPFAM" id="SSF47413">
    <property type="entry name" value="lambda repressor-like DNA-binding domains"/>
    <property type="match status" value="1"/>
</dbReference>
<dbReference type="AlphaFoldDB" id="S4XUI8"/>
<name>S4XUI8_SORCE</name>
<evidence type="ECO:0000313" key="4">
    <source>
        <dbReference type="Proteomes" id="UP000014803"/>
    </source>
</evidence>
<proteinExistence type="predicted"/>
<dbReference type="InterPro" id="IPR010982">
    <property type="entry name" value="Lambda_DNA-bd_dom_sf"/>
</dbReference>
<dbReference type="RefSeq" id="WP_020734767.1">
    <property type="nucleotide sequence ID" value="NC_021658.1"/>
</dbReference>
<dbReference type="PROSITE" id="PS50943">
    <property type="entry name" value="HTH_CROC1"/>
    <property type="match status" value="1"/>
</dbReference>
<evidence type="ECO:0000256" key="1">
    <source>
        <dbReference type="SAM" id="MobiDB-lite"/>
    </source>
</evidence>
<dbReference type="EMBL" id="CP003969">
    <property type="protein sequence ID" value="AGP35545.1"/>
    <property type="molecule type" value="Genomic_DNA"/>
</dbReference>
<dbReference type="KEGG" id="scu:SCE1572_14005"/>
<sequence>MTTEDKDPPTLEEEFDRFLRLVGGNIQKARHRAGMTQVQAADVVSFRVLVELERGQGNPSLRTLFVLADKLGVSVRDLVETGEEQPLEKPLREIDAAAPRRGRKPKTK</sequence>
<evidence type="ECO:0000313" key="3">
    <source>
        <dbReference type="EMBL" id="AGP35545.1"/>
    </source>
</evidence>
<feature type="domain" description="HTH cro/C1-type" evidence="2">
    <location>
        <begin position="26"/>
        <end position="78"/>
    </location>
</feature>
<protein>
    <recommendedName>
        <fullName evidence="2">HTH cro/C1-type domain-containing protein</fullName>
    </recommendedName>
</protein>
<accession>S4XUI8</accession>
<dbReference type="InterPro" id="IPR001387">
    <property type="entry name" value="Cro/C1-type_HTH"/>
</dbReference>
<dbReference type="Pfam" id="PF01381">
    <property type="entry name" value="HTH_3"/>
    <property type="match status" value="1"/>
</dbReference>
<gene>
    <name evidence="3" type="ORF">SCE1572_14005</name>
</gene>
<dbReference type="Gene3D" id="1.10.260.40">
    <property type="entry name" value="lambda repressor-like DNA-binding domains"/>
    <property type="match status" value="1"/>
</dbReference>
<dbReference type="GO" id="GO:0003677">
    <property type="term" value="F:DNA binding"/>
    <property type="evidence" value="ECO:0007669"/>
    <property type="project" value="InterPro"/>
</dbReference>
<reference evidence="3 4" key="1">
    <citation type="journal article" date="2013" name="Sci. Rep.">
        <title>Extraordinary expansion of a Sorangium cellulosum genome from an alkaline milieu.</title>
        <authorList>
            <person name="Han K."/>
            <person name="Li Z.F."/>
            <person name="Peng R."/>
            <person name="Zhu L.P."/>
            <person name="Zhou T."/>
            <person name="Wang L.G."/>
            <person name="Li S.G."/>
            <person name="Zhang X.B."/>
            <person name="Hu W."/>
            <person name="Wu Z.H."/>
            <person name="Qin N."/>
            <person name="Li Y.Z."/>
        </authorList>
    </citation>
    <scope>NUCLEOTIDE SEQUENCE [LARGE SCALE GENOMIC DNA]</scope>
    <source>
        <strain evidence="3 4">So0157-2</strain>
    </source>
</reference>
<dbReference type="OrthoDB" id="5511017at2"/>
<dbReference type="HOGENOM" id="CLU_2195211_0_0_7"/>
<dbReference type="eggNOG" id="COG1396">
    <property type="taxonomic scope" value="Bacteria"/>
</dbReference>
<dbReference type="Proteomes" id="UP000014803">
    <property type="component" value="Chromosome"/>
</dbReference>